<dbReference type="InterPro" id="IPR004101">
    <property type="entry name" value="Mur_ligase_C"/>
</dbReference>
<evidence type="ECO:0000256" key="11">
    <source>
        <dbReference type="RuleBase" id="RU004136"/>
    </source>
</evidence>
<dbReference type="InterPro" id="IPR035911">
    <property type="entry name" value="MurE/MurF_N"/>
</dbReference>
<keyword evidence="6 10" id="KW-0133">Cell shape</keyword>
<feature type="binding site" evidence="10">
    <location>
        <begin position="115"/>
        <end position="121"/>
    </location>
    <ligand>
        <name>ATP</name>
        <dbReference type="ChEBI" id="CHEBI:30616"/>
    </ligand>
</feature>
<keyword evidence="8 10" id="KW-0131">Cell cycle</keyword>
<dbReference type="PANTHER" id="PTHR43024">
    <property type="entry name" value="UDP-N-ACETYLMURAMOYL-TRIPEPTIDE--D-ALANYL-D-ALANINE LIGASE"/>
    <property type="match status" value="1"/>
</dbReference>
<dbReference type="InterPro" id="IPR036615">
    <property type="entry name" value="Mur_ligase_C_dom_sf"/>
</dbReference>
<evidence type="ECO:0000256" key="3">
    <source>
        <dbReference type="ARBA" id="ARBA00022618"/>
    </source>
</evidence>
<accession>U6B7X9</accession>
<dbReference type="GO" id="GO:0008360">
    <property type="term" value="P:regulation of cell shape"/>
    <property type="evidence" value="ECO:0007669"/>
    <property type="project" value="UniProtKB-KW"/>
</dbReference>
<keyword evidence="4 10" id="KW-0547">Nucleotide-binding</keyword>
<dbReference type="KEGG" id="lar:lam_472"/>
<dbReference type="UniPathway" id="UPA00219"/>
<keyword evidence="3 10" id="KW-0132">Cell division</keyword>
<keyword evidence="5 10" id="KW-0067">ATP-binding</keyword>
<protein>
    <recommendedName>
        <fullName evidence="10 11">UDP-N-acetylmuramoyl-tripeptide--D-alanyl-D-alanine ligase</fullName>
        <ecNumber evidence="10 11">6.3.2.10</ecNumber>
    </recommendedName>
    <alternativeName>
        <fullName evidence="10">D-alanyl-D-alanine-adding enzyme</fullName>
    </alternativeName>
</protein>
<feature type="domain" description="Mur ligase C-terminal" evidence="13">
    <location>
        <begin position="336"/>
        <end position="452"/>
    </location>
</feature>
<dbReference type="GO" id="GO:0008766">
    <property type="term" value="F:UDP-N-acetylmuramoylalanyl-D-glutamyl-2,6-diaminopimelate-D-alanyl-D-alanine ligase activity"/>
    <property type="evidence" value="ECO:0007669"/>
    <property type="project" value="RHEA"/>
</dbReference>
<evidence type="ECO:0000256" key="8">
    <source>
        <dbReference type="ARBA" id="ARBA00023306"/>
    </source>
</evidence>
<dbReference type="GO" id="GO:0009252">
    <property type="term" value="P:peptidoglycan biosynthetic process"/>
    <property type="evidence" value="ECO:0007669"/>
    <property type="project" value="UniProtKB-UniRule"/>
</dbReference>
<dbReference type="GO" id="GO:0005737">
    <property type="term" value="C:cytoplasm"/>
    <property type="evidence" value="ECO:0007669"/>
    <property type="project" value="UniProtKB-SubCell"/>
</dbReference>
<comment type="similarity">
    <text evidence="10">Belongs to the MurCDEF family. MurF subfamily.</text>
</comment>
<dbReference type="Gene3D" id="3.40.1190.10">
    <property type="entry name" value="Mur-like, catalytic domain"/>
    <property type="match status" value="1"/>
</dbReference>
<dbReference type="HAMAP" id="MF_02019">
    <property type="entry name" value="MurF"/>
    <property type="match status" value="1"/>
</dbReference>
<dbReference type="SUPFAM" id="SSF63418">
    <property type="entry name" value="MurE/MurF N-terminal domain"/>
    <property type="match status" value="1"/>
</dbReference>
<reference evidence="15 16" key="1">
    <citation type="journal article" date="2014" name="Mol. Plant Microbe Interact.">
        <title>The complete genome sequence of Candidatus Liberibacter americanus, associated with citrus Huanglongbing.</title>
        <authorList>
            <person name="Wulff N.A."/>
            <person name="Zhang S."/>
            <person name="Setubal J.C."/>
            <person name="Almeida N.F."/>
            <person name="Martins E.C."/>
            <person name="Harakava R."/>
            <person name="Kumar D."/>
            <person name="Rangel L.T."/>
            <person name="Foissac X."/>
            <person name="Bove J."/>
            <person name="Gabriel D.W."/>
        </authorList>
    </citation>
    <scope>NUCLEOTIDE SEQUENCE [LARGE SCALE GENOMIC DNA]</scope>
    <source>
        <strain evidence="15 16">Sao Paulo</strain>
    </source>
</reference>
<keyword evidence="7 10" id="KW-0573">Peptidoglycan synthesis</keyword>
<dbReference type="GO" id="GO:0047480">
    <property type="term" value="F:UDP-N-acetylmuramoyl-tripeptide-D-alanyl-D-alanine ligase activity"/>
    <property type="evidence" value="ECO:0007669"/>
    <property type="project" value="UniProtKB-UniRule"/>
</dbReference>
<dbReference type="SUPFAM" id="SSF53244">
    <property type="entry name" value="MurD-like peptide ligases, peptide-binding domain"/>
    <property type="match status" value="1"/>
</dbReference>
<dbReference type="AlphaFoldDB" id="U6B7X9"/>
<dbReference type="Pfam" id="PF02875">
    <property type="entry name" value="Mur_ligase_C"/>
    <property type="match status" value="1"/>
</dbReference>
<name>U6B7X9_9HYPH</name>
<dbReference type="InterPro" id="IPR000713">
    <property type="entry name" value="Mur_ligase_N"/>
</dbReference>
<dbReference type="eggNOG" id="COG0770">
    <property type="taxonomic scope" value="Bacteria"/>
</dbReference>
<dbReference type="Pfam" id="PF08245">
    <property type="entry name" value="Mur_ligase_M"/>
    <property type="match status" value="1"/>
</dbReference>
<dbReference type="PATRIC" id="fig|1261131.3.peg.451"/>
<evidence type="ECO:0000313" key="16">
    <source>
        <dbReference type="Proteomes" id="UP000017862"/>
    </source>
</evidence>
<dbReference type="EMBL" id="CP006604">
    <property type="protein sequence ID" value="AHA27832.1"/>
    <property type="molecule type" value="Genomic_DNA"/>
</dbReference>
<sequence>MNQLWSFHDLLDAIQGEAVDKFPAGFVSGISIDSRSIVAGDVFFALKGERYDGHDYVLDAVNKGASIVVIDASMISSIGQLSVPIFLVKDVLLALNNLAIASRLRSNAKIIAVTGSVGKTTTKEMLKLALSSVGKTHASINSYNNRIGVPLTLACMPHDAEFGFFELGMSAPNEIRFLTRLVRPHMSIITTIAPAHIGNFSNLNEIAAAKAEIFEELENDGSVLLNHDNPYFDFLANKARDLGINKIYSFGKSVDADFRLIKFQQLSEKSLIKFQINDHILEVIIATSGKHMAYNVVATLGIVAMLDVDVAKSINALATFKPQKGRGKRYHLALKKGYFTLIDESYNANPASMKAAISVLSKTSPYGTGRRIAVLGDMCEMGKMSKLFHINLAKVLCSHNISHVWLTGVHMVHLKNALSIDINVKYFTEIVDLFAFIKTSVIQGDVMVVKSSNMCGLHQLVQLMLKEFIIVNYND</sequence>
<dbReference type="RefSeq" id="WP_007557357.1">
    <property type="nucleotide sequence ID" value="NC_022793.1"/>
</dbReference>
<evidence type="ECO:0000256" key="2">
    <source>
        <dbReference type="ARBA" id="ARBA00022598"/>
    </source>
</evidence>
<dbReference type="PANTHER" id="PTHR43024:SF1">
    <property type="entry name" value="UDP-N-ACETYLMURAMOYL-TRIPEPTIDE--D-ALANYL-D-ALANINE LIGASE"/>
    <property type="match status" value="1"/>
</dbReference>
<dbReference type="Gene3D" id="3.90.190.20">
    <property type="entry name" value="Mur ligase, C-terminal domain"/>
    <property type="match status" value="1"/>
</dbReference>
<dbReference type="SUPFAM" id="SSF53623">
    <property type="entry name" value="MurD-like peptide ligases, catalytic domain"/>
    <property type="match status" value="1"/>
</dbReference>
<dbReference type="NCBIfam" id="TIGR01143">
    <property type="entry name" value="murF"/>
    <property type="match status" value="1"/>
</dbReference>
<dbReference type="Pfam" id="PF01225">
    <property type="entry name" value="Mur_ligase"/>
    <property type="match status" value="1"/>
</dbReference>
<proteinExistence type="inferred from homology"/>
<evidence type="ECO:0000256" key="4">
    <source>
        <dbReference type="ARBA" id="ARBA00022741"/>
    </source>
</evidence>
<evidence type="ECO:0000313" key="15">
    <source>
        <dbReference type="EMBL" id="AHA27832.1"/>
    </source>
</evidence>
<keyword evidence="1 10" id="KW-0963">Cytoplasm</keyword>
<comment type="function">
    <text evidence="10 11">Involved in cell wall formation. Catalyzes the final step in the synthesis of UDP-N-acetylmuramoyl-pentapeptide, the precursor of murein.</text>
</comment>
<dbReference type="GO" id="GO:0071555">
    <property type="term" value="P:cell wall organization"/>
    <property type="evidence" value="ECO:0007669"/>
    <property type="project" value="UniProtKB-KW"/>
</dbReference>
<dbReference type="EC" id="6.3.2.10" evidence="10 11"/>
<dbReference type="InterPro" id="IPR051046">
    <property type="entry name" value="MurCDEF_CellWall_CoF430Synth"/>
</dbReference>
<dbReference type="GO" id="GO:0051301">
    <property type="term" value="P:cell division"/>
    <property type="evidence" value="ECO:0007669"/>
    <property type="project" value="UniProtKB-KW"/>
</dbReference>
<keyword evidence="9 10" id="KW-0961">Cell wall biogenesis/degradation</keyword>
<evidence type="ECO:0000256" key="1">
    <source>
        <dbReference type="ARBA" id="ARBA00022490"/>
    </source>
</evidence>
<dbReference type="Proteomes" id="UP000017862">
    <property type="component" value="Chromosome"/>
</dbReference>
<evidence type="ECO:0000256" key="9">
    <source>
        <dbReference type="ARBA" id="ARBA00023316"/>
    </source>
</evidence>
<organism evidence="15 16">
    <name type="scientific">Candidatus Liberibacter americanus str. Sao Paulo</name>
    <dbReference type="NCBI Taxonomy" id="1261131"/>
    <lineage>
        <taxon>Bacteria</taxon>
        <taxon>Pseudomonadati</taxon>
        <taxon>Pseudomonadota</taxon>
        <taxon>Alphaproteobacteria</taxon>
        <taxon>Hyphomicrobiales</taxon>
        <taxon>Rhizobiaceae</taxon>
        <taxon>Liberibacter</taxon>
    </lineage>
</organism>
<keyword evidence="2 10" id="KW-0436">Ligase</keyword>
<evidence type="ECO:0000259" key="13">
    <source>
        <dbReference type="Pfam" id="PF02875"/>
    </source>
</evidence>
<dbReference type="GO" id="GO:0005524">
    <property type="term" value="F:ATP binding"/>
    <property type="evidence" value="ECO:0007669"/>
    <property type="project" value="UniProtKB-UniRule"/>
</dbReference>
<dbReference type="STRING" id="1261131.lam_472"/>
<evidence type="ECO:0000256" key="10">
    <source>
        <dbReference type="HAMAP-Rule" id="MF_02019"/>
    </source>
</evidence>
<feature type="domain" description="Mur ligase central" evidence="14">
    <location>
        <begin position="113"/>
        <end position="302"/>
    </location>
</feature>
<feature type="domain" description="Mur ligase N-terminal catalytic" evidence="12">
    <location>
        <begin position="27"/>
        <end position="97"/>
    </location>
</feature>
<dbReference type="InterPro" id="IPR005863">
    <property type="entry name" value="UDP-N-AcMur_synth"/>
</dbReference>
<comment type="pathway">
    <text evidence="10 11">Cell wall biogenesis; peptidoglycan biosynthesis.</text>
</comment>
<evidence type="ECO:0000259" key="14">
    <source>
        <dbReference type="Pfam" id="PF08245"/>
    </source>
</evidence>
<dbReference type="Gene3D" id="3.40.1390.10">
    <property type="entry name" value="MurE/MurF, N-terminal domain"/>
    <property type="match status" value="1"/>
</dbReference>
<dbReference type="InterPro" id="IPR013221">
    <property type="entry name" value="Mur_ligase_cen"/>
</dbReference>
<keyword evidence="16" id="KW-1185">Reference proteome</keyword>
<dbReference type="InterPro" id="IPR036565">
    <property type="entry name" value="Mur-like_cat_sf"/>
</dbReference>
<dbReference type="HOGENOM" id="CLU_031507_4_1_5"/>
<gene>
    <name evidence="10 15" type="primary">murF</name>
    <name evidence="15" type="ORF">lam_472</name>
</gene>
<comment type="subcellular location">
    <subcellularLocation>
        <location evidence="10 11">Cytoplasm</location>
    </subcellularLocation>
</comment>
<evidence type="ECO:0000256" key="7">
    <source>
        <dbReference type="ARBA" id="ARBA00022984"/>
    </source>
</evidence>
<evidence type="ECO:0000256" key="6">
    <source>
        <dbReference type="ARBA" id="ARBA00022960"/>
    </source>
</evidence>
<comment type="catalytic activity">
    <reaction evidence="10 11">
        <text>D-alanyl-D-alanine + UDP-N-acetyl-alpha-D-muramoyl-L-alanyl-gamma-D-glutamyl-meso-2,6-diaminopimelate + ATP = UDP-N-acetyl-alpha-D-muramoyl-L-alanyl-gamma-D-glutamyl-meso-2,6-diaminopimeloyl-D-alanyl-D-alanine + ADP + phosphate + H(+)</text>
        <dbReference type="Rhea" id="RHEA:28374"/>
        <dbReference type="ChEBI" id="CHEBI:15378"/>
        <dbReference type="ChEBI" id="CHEBI:30616"/>
        <dbReference type="ChEBI" id="CHEBI:43474"/>
        <dbReference type="ChEBI" id="CHEBI:57822"/>
        <dbReference type="ChEBI" id="CHEBI:61386"/>
        <dbReference type="ChEBI" id="CHEBI:83905"/>
        <dbReference type="ChEBI" id="CHEBI:456216"/>
        <dbReference type="EC" id="6.3.2.10"/>
    </reaction>
</comment>
<evidence type="ECO:0000259" key="12">
    <source>
        <dbReference type="Pfam" id="PF01225"/>
    </source>
</evidence>
<evidence type="ECO:0000256" key="5">
    <source>
        <dbReference type="ARBA" id="ARBA00022840"/>
    </source>
</evidence>